<accession>A0A699HA60</accession>
<reference evidence="1" key="1">
    <citation type="journal article" date="2019" name="Sci. Rep.">
        <title>Draft genome of Tanacetum cinerariifolium, the natural source of mosquito coil.</title>
        <authorList>
            <person name="Yamashiro T."/>
            <person name="Shiraishi A."/>
            <person name="Satake H."/>
            <person name="Nakayama K."/>
        </authorList>
    </citation>
    <scope>NUCLEOTIDE SEQUENCE</scope>
</reference>
<comment type="caution">
    <text evidence="1">The sequence shown here is derived from an EMBL/GenBank/DDBJ whole genome shotgun (WGS) entry which is preliminary data.</text>
</comment>
<proteinExistence type="predicted"/>
<dbReference type="EMBL" id="BKCJ010127041">
    <property type="protein sequence ID" value="GEX74049.1"/>
    <property type="molecule type" value="Genomic_DNA"/>
</dbReference>
<feature type="non-terminal residue" evidence="1">
    <location>
        <position position="1"/>
    </location>
</feature>
<name>A0A699HA60_TANCI</name>
<sequence>EAGFTSFGTSVGGGNHLEDKDSDFYDGYEDQVFDLHCAIKEYRDFMLSMSGVTKIVLLRFESVPLTSRFVGFLGVSVTKLATGRLIDESSCDGIDVVIKDLDLETKIDAMMREFLEQVLKTSPCFR</sequence>
<evidence type="ECO:0000313" key="1">
    <source>
        <dbReference type="EMBL" id="GEX74049.1"/>
    </source>
</evidence>
<protein>
    <submittedName>
        <fullName evidence="1">Uncharacterized protein</fullName>
    </submittedName>
</protein>
<gene>
    <name evidence="1" type="ORF">Tci_346024</name>
</gene>
<dbReference type="AlphaFoldDB" id="A0A699HA60"/>
<organism evidence="1">
    <name type="scientific">Tanacetum cinerariifolium</name>
    <name type="common">Dalmatian daisy</name>
    <name type="synonym">Chrysanthemum cinerariifolium</name>
    <dbReference type="NCBI Taxonomy" id="118510"/>
    <lineage>
        <taxon>Eukaryota</taxon>
        <taxon>Viridiplantae</taxon>
        <taxon>Streptophyta</taxon>
        <taxon>Embryophyta</taxon>
        <taxon>Tracheophyta</taxon>
        <taxon>Spermatophyta</taxon>
        <taxon>Magnoliopsida</taxon>
        <taxon>eudicotyledons</taxon>
        <taxon>Gunneridae</taxon>
        <taxon>Pentapetalae</taxon>
        <taxon>asterids</taxon>
        <taxon>campanulids</taxon>
        <taxon>Asterales</taxon>
        <taxon>Asteraceae</taxon>
        <taxon>Asteroideae</taxon>
        <taxon>Anthemideae</taxon>
        <taxon>Anthemidinae</taxon>
        <taxon>Tanacetum</taxon>
    </lineage>
</organism>